<dbReference type="InterPro" id="IPR047215">
    <property type="entry name" value="Galactose_mutarotase-like"/>
</dbReference>
<dbReference type="Gene3D" id="2.70.98.10">
    <property type="match status" value="1"/>
</dbReference>
<evidence type="ECO:0000313" key="9">
    <source>
        <dbReference type="EMBL" id="VAW25196.1"/>
    </source>
</evidence>
<dbReference type="AlphaFoldDB" id="A0A3B0UZF9"/>
<accession>A0A3B0UZF9</accession>
<dbReference type="GO" id="GO:0004034">
    <property type="term" value="F:aldose 1-epimerase activity"/>
    <property type="evidence" value="ECO:0007669"/>
    <property type="project" value="UniProtKB-EC"/>
</dbReference>
<dbReference type="InterPro" id="IPR011013">
    <property type="entry name" value="Gal_mutarotase_sf_dom"/>
</dbReference>
<dbReference type="UniPathway" id="UPA00242"/>
<protein>
    <submittedName>
        <fullName evidence="9">Aldose 1-epimerase</fullName>
        <ecNumber evidence="9">5.1.3.3</ecNumber>
    </submittedName>
</protein>
<dbReference type="NCBIfam" id="NF008277">
    <property type="entry name" value="PRK11055.1"/>
    <property type="match status" value="1"/>
</dbReference>
<keyword evidence="5" id="KW-0963">Cytoplasm</keyword>
<dbReference type="GO" id="GO:0033499">
    <property type="term" value="P:galactose catabolic process via UDP-galactose, Leloir pathway"/>
    <property type="evidence" value="ECO:0007669"/>
    <property type="project" value="TreeGrafter"/>
</dbReference>
<evidence type="ECO:0000256" key="7">
    <source>
        <dbReference type="ARBA" id="ARBA00023235"/>
    </source>
</evidence>
<organism evidence="9">
    <name type="scientific">hydrothermal vent metagenome</name>
    <dbReference type="NCBI Taxonomy" id="652676"/>
    <lineage>
        <taxon>unclassified sequences</taxon>
        <taxon>metagenomes</taxon>
        <taxon>ecological metagenomes</taxon>
    </lineage>
</organism>
<evidence type="ECO:0000256" key="8">
    <source>
        <dbReference type="ARBA" id="ARBA00023277"/>
    </source>
</evidence>
<dbReference type="PIRSF" id="PIRSF005096">
    <property type="entry name" value="GALM"/>
    <property type="match status" value="1"/>
</dbReference>
<comment type="pathway">
    <text evidence="2">Carbohydrate metabolism; hexose metabolism.</text>
</comment>
<dbReference type="CDD" id="cd09019">
    <property type="entry name" value="galactose_mutarotase_like"/>
    <property type="match status" value="1"/>
</dbReference>
<dbReference type="SUPFAM" id="SSF74650">
    <property type="entry name" value="Galactose mutarotase-like"/>
    <property type="match status" value="1"/>
</dbReference>
<keyword evidence="7 9" id="KW-0413">Isomerase</keyword>
<dbReference type="PANTHER" id="PTHR10091:SF0">
    <property type="entry name" value="GALACTOSE MUTAROTASE"/>
    <property type="match status" value="1"/>
</dbReference>
<evidence type="ECO:0000256" key="5">
    <source>
        <dbReference type="ARBA" id="ARBA00022490"/>
    </source>
</evidence>
<evidence type="ECO:0000256" key="3">
    <source>
        <dbReference type="ARBA" id="ARBA00006206"/>
    </source>
</evidence>
<reference evidence="9" key="1">
    <citation type="submission" date="2018-06" db="EMBL/GenBank/DDBJ databases">
        <authorList>
            <person name="Zhirakovskaya E."/>
        </authorList>
    </citation>
    <scope>NUCLEOTIDE SEQUENCE</scope>
</reference>
<name>A0A3B0UZF9_9ZZZZ</name>
<dbReference type="GO" id="GO:0006006">
    <property type="term" value="P:glucose metabolic process"/>
    <property type="evidence" value="ECO:0007669"/>
    <property type="project" value="TreeGrafter"/>
</dbReference>
<gene>
    <name evidence="9" type="ORF">MNBD_BACTEROID01-603</name>
</gene>
<evidence type="ECO:0000256" key="1">
    <source>
        <dbReference type="ARBA" id="ARBA00004496"/>
    </source>
</evidence>
<dbReference type="InterPro" id="IPR014718">
    <property type="entry name" value="GH-type_carb-bd"/>
</dbReference>
<evidence type="ECO:0000256" key="4">
    <source>
        <dbReference type="ARBA" id="ARBA00011245"/>
    </source>
</evidence>
<comment type="subcellular location">
    <subcellularLocation>
        <location evidence="1">Cytoplasm</location>
    </subcellularLocation>
</comment>
<dbReference type="EMBL" id="UOEP01000240">
    <property type="protein sequence ID" value="VAW25196.1"/>
    <property type="molecule type" value="Genomic_DNA"/>
</dbReference>
<dbReference type="FunFam" id="2.70.98.10:FF:000003">
    <property type="entry name" value="Aldose 1-epimerase"/>
    <property type="match status" value="1"/>
</dbReference>
<proteinExistence type="inferred from homology"/>
<dbReference type="InterPro" id="IPR015443">
    <property type="entry name" value="Aldose_1-epimerase"/>
</dbReference>
<dbReference type="GO" id="GO:0005737">
    <property type="term" value="C:cytoplasm"/>
    <property type="evidence" value="ECO:0007669"/>
    <property type="project" value="UniProtKB-SubCell"/>
</dbReference>
<sequence length="383" mass="41199">MKPLKLFLFLSVAGLAQMGCSPKNVKTKPCCNLKAGDFQKTIDGKQTGLYFLHNGNISAAVTNYGGRIVSLCVPGRNGEPGDVVLGFNSIDGYLNAKEVFHGALIGRVGNRIAKGKFELDGVEYSLPLNNGVNHLHGGPGGFHNVVWDVGAVTDSSIVLKYLSEDGEMGYPGNLSVEVQYLLDSNNELVIDYKATTDKATPVNLTNHAFYNLAGEGSGTINNHLLTINADAYTPVDSTLVPLGENAPVEGTPFDFREAKAIGADLPLQAENVQLHNGLGYDHNFVLNKPEAGAMSWAATVVEPGSGRKMEIFTTEPGIQFYGGNFMDGSDIGKSGKPYKFRESFALETQHFPDSPNNSNFPSIILRPGEVYHTTSVYKFSVAD</sequence>
<keyword evidence="6" id="KW-0597">Phosphoprotein</keyword>
<keyword evidence="8" id="KW-0119">Carbohydrate metabolism</keyword>
<dbReference type="InterPro" id="IPR008183">
    <property type="entry name" value="Aldose_1/G6P_1-epimerase"/>
</dbReference>
<evidence type="ECO:0000256" key="6">
    <source>
        <dbReference type="ARBA" id="ARBA00022553"/>
    </source>
</evidence>
<dbReference type="EC" id="5.1.3.3" evidence="9"/>
<evidence type="ECO:0000256" key="2">
    <source>
        <dbReference type="ARBA" id="ARBA00005028"/>
    </source>
</evidence>
<comment type="subunit">
    <text evidence="4">Monomer.</text>
</comment>
<comment type="similarity">
    <text evidence="3">Belongs to the aldose epimerase family.</text>
</comment>
<dbReference type="Pfam" id="PF01263">
    <property type="entry name" value="Aldose_epim"/>
    <property type="match status" value="1"/>
</dbReference>
<dbReference type="PANTHER" id="PTHR10091">
    <property type="entry name" value="ALDOSE-1-EPIMERASE"/>
    <property type="match status" value="1"/>
</dbReference>
<dbReference type="GO" id="GO:0030246">
    <property type="term" value="F:carbohydrate binding"/>
    <property type="evidence" value="ECO:0007669"/>
    <property type="project" value="InterPro"/>
</dbReference>